<name>A0A2S0KE67_9ACTN</name>
<accession>A0A2S0KE67</accession>
<dbReference type="RefSeq" id="WP_105941696.1">
    <property type="nucleotide sequence ID" value="NZ_CP027433.1"/>
</dbReference>
<reference evidence="1 2" key="1">
    <citation type="submission" date="2018-03" db="EMBL/GenBank/DDBJ databases">
        <title>Characteristics and genome of n-alkane degrading marine bacteria Gordonia iterans isolated from crude oil contaminated in Tae-an, South Korea.</title>
        <authorList>
            <person name="Lee S.-S."/>
            <person name="Kim H."/>
        </authorList>
    </citation>
    <scope>NUCLEOTIDE SEQUENCE [LARGE SCALE GENOMIC DNA]</scope>
    <source>
        <strain evidence="1 2">Co17</strain>
    </source>
</reference>
<dbReference type="EMBL" id="CP027433">
    <property type="protein sequence ID" value="AVL99964.1"/>
    <property type="molecule type" value="Genomic_DNA"/>
</dbReference>
<dbReference type="Proteomes" id="UP000239814">
    <property type="component" value="Chromosome"/>
</dbReference>
<protein>
    <recommendedName>
        <fullName evidence="3">ESX-1 secretion-associated protein EspA/EspE-like domain-containing protein</fullName>
    </recommendedName>
</protein>
<organism evidence="1 2">
    <name type="scientific">Gordonia iterans</name>
    <dbReference type="NCBI Taxonomy" id="1004901"/>
    <lineage>
        <taxon>Bacteria</taxon>
        <taxon>Bacillati</taxon>
        <taxon>Actinomycetota</taxon>
        <taxon>Actinomycetes</taxon>
        <taxon>Mycobacteriales</taxon>
        <taxon>Gordoniaceae</taxon>
        <taxon>Gordonia</taxon>
    </lineage>
</organism>
<evidence type="ECO:0000313" key="1">
    <source>
        <dbReference type="EMBL" id="AVL99964.1"/>
    </source>
</evidence>
<dbReference type="KEGG" id="git:C6V83_06450"/>
<proteinExistence type="predicted"/>
<evidence type="ECO:0008006" key="3">
    <source>
        <dbReference type="Google" id="ProtNLM"/>
    </source>
</evidence>
<evidence type="ECO:0000313" key="2">
    <source>
        <dbReference type="Proteomes" id="UP000239814"/>
    </source>
</evidence>
<keyword evidence="2" id="KW-1185">Reference proteome</keyword>
<gene>
    <name evidence="1" type="ORF">C6V83_06450</name>
</gene>
<dbReference type="AlphaFoldDB" id="A0A2S0KE67"/>
<sequence length="186" mass="18965">MNPIDAFLVLLRSWRNCSGFAFDDDEVSAPHAAVTAFDLEGFGSVARSLRADAASVGETLSLLESVQTDLPQSWTGAGADALAVASATLSGQLAPAAADLGTQARTATAAHEILGEVIADYRAVMAGAAQPLAAGIGPAEAREELSARLDLVRAAGLAASRAVDDGIGALHDDWRSPGELVLAGDR</sequence>